<evidence type="ECO:0000256" key="1">
    <source>
        <dbReference type="ARBA" id="ARBA00001936"/>
    </source>
</evidence>
<evidence type="ECO:0000313" key="10">
    <source>
        <dbReference type="EMBL" id="QHT28589.1"/>
    </source>
</evidence>
<dbReference type="InterPro" id="IPR000222">
    <property type="entry name" value="PP2C_BS"/>
</dbReference>
<dbReference type="InterPro" id="IPR001932">
    <property type="entry name" value="PPM-type_phosphatase-like_dom"/>
</dbReference>
<accession>A0A6C0EJW2</accession>
<sequence>MYQIINTTTINNINTYSHTINNININVGKIQGNRINMEDFYIIENYYDLTIIGVFDGHGGTSMSKNIYAEFTPINKLIYSYYTNTIKYKTLVRSLNKCFLKLDKKLIHYINQGTTISILYISNNYIYHINLGDSKMIYIYNNNILYENELHRPYIESERKRILKTTYIFNNRINNQLSLSRSIGDYKYKFIKNKYNGIKSPVSCIPSFKKITIKDNSYCILSTDGFWDYIDYKDILQIIEFEESIKNSITKLILHAIKNGSNDNIILIILKL</sequence>
<dbReference type="EMBL" id="MN738863">
    <property type="protein sequence ID" value="QHT28589.1"/>
    <property type="molecule type" value="Genomic_DNA"/>
</dbReference>
<organism evidence="10">
    <name type="scientific">viral metagenome</name>
    <dbReference type="NCBI Taxonomy" id="1070528"/>
    <lineage>
        <taxon>unclassified sequences</taxon>
        <taxon>metagenomes</taxon>
        <taxon>organismal metagenomes</taxon>
    </lineage>
</organism>
<evidence type="ECO:0000256" key="5">
    <source>
        <dbReference type="ARBA" id="ARBA00022801"/>
    </source>
</evidence>
<proteinExistence type="inferred from homology"/>
<evidence type="ECO:0000259" key="9">
    <source>
        <dbReference type="PROSITE" id="PS51746"/>
    </source>
</evidence>
<dbReference type="GO" id="GO:0004722">
    <property type="term" value="F:protein serine/threonine phosphatase activity"/>
    <property type="evidence" value="ECO:0007669"/>
    <property type="project" value="UniProtKB-EC"/>
</dbReference>
<keyword evidence="6" id="KW-0460">Magnesium</keyword>
<dbReference type="Pfam" id="PF00481">
    <property type="entry name" value="PP2C"/>
    <property type="match status" value="1"/>
</dbReference>
<reference evidence="10" key="1">
    <citation type="journal article" date="2020" name="Nature">
        <title>Giant virus diversity and host interactions through global metagenomics.</title>
        <authorList>
            <person name="Schulz F."/>
            <person name="Roux S."/>
            <person name="Paez-Espino D."/>
            <person name="Jungbluth S."/>
            <person name="Walsh D.A."/>
            <person name="Denef V.J."/>
            <person name="McMahon K.D."/>
            <person name="Konstantinidis K.T."/>
            <person name="Eloe-Fadrosh E.A."/>
            <person name="Kyrpides N.C."/>
            <person name="Woyke T."/>
        </authorList>
    </citation>
    <scope>NUCLEOTIDE SEQUENCE</scope>
    <source>
        <strain evidence="10">GVMAG-M-3300001351-8</strain>
    </source>
</reference>
<dbReference type="PANTHER" id="PTHR13832:SF803">
    <property type="entry name" value="PROTEIN PHOSPHATASE 1G"/>
    <property type="match status" value="1"/>
</dbReference>
<keyword evidence="8" id="KW-0464">Manganese</keyword>
<dbReference type="PANTHER" id="PTHR13832">
    <property type="entry name" value="PROTEIN PHOSPHATASE 2C"/>
    <property type="match status" value="1"/>
</dbReference>
<keyword evidence="4" id="KW-0479">Metal-binding</keyword>
<dbReference type="PROSITE" id="PS51746">
    <property type="entry name" value="PPM_2"/>
    <property type="match status" value="1"/>
</dbReference>
<dbReference type="CDD" id="cd00143">
    <property type="entry name" value="PP2Cc"/>
    <property type="match status" value="1"/>
</dbReference>
<keyword evidence="7" id="KW-0904">Protein phosphatase</keyword>
<dbReference type="SUPFAM" id="SSF81606">
    <property type="entry name" value="PP2C-like"/>
    <property type="match status" value="1"/>
</dbReference>
<dbReference type="AlphaFoldDB" id="A0A6C0EJW2"/>
<feature type="domain" description="PPM-type phosphatase" evidence="9">
    <location>
        <begin position="24"/>
        <end position="272"/>
    </location>
</feature>
<evidence type="ECO:0000256" key="8">
    <source>
        <dbReference type="ARBA" id="ARBA00023211"/>
    </source>
</evidence>
<evidence type="ECO:0000256" key="7">
    <source>
        <dbReference type="ARBA" id="ARBA00022912"/>
    </source>
</evidence>
<comment type="similarity">
    <text evidence="2">Belongs to the PP2C family.</text>
</comment>
<evidence type="ECO:0000256" key="4">
    <source>
        <dbReference type="ARBA" id="ARBA00022723"/>
    </source>
</evidence>
<evidence type="ECO:0000256" key="3">
    <source>
        <dbReference type="ARBA" id="ARBA00013081"/>
    </source>
</evidence>
<dbReference type="InterPro" id="IPR036457">
    <property type="entry name" value="PPM-type-like_dom_sf"/>
</dbReference>
<dbReference type="InterPro" id="IPR015655">
    <property type="entry name" value="PP2C"/>
</dbReference>
<dbReference type="Gene3D" id="3.60.40.10">
    <property type="entry name" value="PPM-type phosphatase domain"/>
    <property type="match status" value="1"/>
</dbReference>
<dbReference type="PROSITE" id="PS01032">
    <property type="entry name" value="PPM_1"/>
    <property type="match status" value="1"/>
</dbReference>
<protein>
    <recommendedName>
        <fullName evidence="3">protein-serine/threonine phosphatase</fullName>
        <ecNumber evidence="3">3.1.3.16</ecNumber>
    </recommendedName>
</protein>
<evidence type="ECO:0000256" key="6">
    <source>
        <dbReference type="ARBA" id="ARBA00022842"/>
    </source>
</evidence>
<comment type="cofactor">
    <cofactor evidence="1">
        <name>Mn(2+)</name>
        <dbReference type="ChEBI" id="CHEBI:29035"/>
    </cofactor>
</comment>
<name>A0A6C0EJW2_9ZZZZ</name>
<dbReference type="EC" id="3.1.3.16" evidence="3"/>
<evidence type="ECO:0000256" key="2">
    <source>
        <dbReference type="ARBA" id="ARBA00006702"/>
    </source>
</evidence>
<dbReference type="SMART" id="SM00332">
    <property type="entry name" value="PP2Cc"/>
    <property type="match status" value="1"/>
</dbReference>
<dbReference type="GO" id="GO:0046872">
    <property type="term" value="F:metal ion binding"/>
    <property type="evidence" value="ECO:0007669"/>
    <property type="project" value="UniProtKB-KW"/>
</dbReference>
<keyword evidence="5" id="KW-0378">Hydrolase</keyword>